<dbReference type="SUPFAM" id="SSF54637">
    <property type="entry name" value="Thioesterase/thiol ester dehydrase-isomerase"/>
    <property type="match status" value="1"/>
</dbReference>
<protein>
    <submittedName>
        <fullName evidence="3">Acyl dehydratase</fullName>
    </submittedName>
</protein>
<evidence type="ECO:0000313" key="3">
    <source>
        <dbReference type="EMBL" id="TQL63344.1"/>
    </source>
</evidence>
<sequence length="124" mass="13371">MTTLTIPLTREKLVRYAGASGDFNPIHYSDHFARKLGQESVIGHGMLTMGLAMRLVTDFAAPEKVRSCRFRFKRPVPVPDDAEGAALHLELEASDPDDMGVITCSLTARVGDDVVGSGKAEVVA</sequence>
<dbReference type="Gene3D" id="3.10.129.10">
    <property type="entry name" value="Hotdog Thioesterase"/>
    <property type="match status" value="1"/>
</dbReference>
<organism evidence="3 4">
    <name type="scientific">Propioniferax innocua</name>
    <dbReference type="NCBI Taxonomy" id="1753"/>
    <lineage>
        <taxon>Bacteria</taxon>
        <taxon>Bacillati</taxon>
        <taxon>Actinomycetota</taxon>
        <taxon>Actinomycetes</taxon>
        <taxon>Propionibacteriales</taxon>
        <taxon>Propionibacteriaceae</taxon>
        <taxon>Propioniferax</taxon>
    </lineage>
</organism>
<dbReference type="Proteomes" id="UP000316196">
    <property type="component" value="Unassembled WGS sequence"/>
</dbReference>
<gene>
    <name evidence="3" type="ORF">FB460_1147</name>
</gene>
<comment type="caution">
    <text evidence="3">The sequence shown here is derived from an EMBL/GenBank/DDBJ whole genome shotgun (WGS) entry which is preliminary data.</text>
</comment>
<evidence type="ECO:0000313" key="4">
    <source>
        <dbReference type="Proteomes" id="UP000316196"/>
    </source>
</evidence>
<comment type="similarity">
    <text evidence="1">Belongs to the enoyl-CoA hydratase/isomerase family.</text>
</comment>
<reference evidence="3 4" key="1">
    <citation type="submission" date="2019-06" db="EMBL/GenBank/DDBJ databases">
        <title>Sequencing the genomes of 1000 actinobacteria strains.</title>
        <authorList>
            <person name="Klenk H.-P."/>
        </authorList>
    </citation>
    <scope>NUCLEOTIDE SEQUENCE [LARGE SCALE GENOMIC DNA]</scope>
    <source>
        <strain evidence="3 4">DSM 8251</strain>
    </source>
</reference>
<feature type="domain" description="MaoC-like" evidence="2">
    <location>
        <begin position="4"/>
        <end position="93"/>
    </location>
</feature>
<dbReference type="InterPro" id="IPR002539">
    <property type="entry name" value="MaoC-like_dom"/>
</dbReference>
<dbReference type="PANTHER" id="PTHR43841:SF3">
    <property type="entry name" value="(3R)-HYDROXYACYL-ACP DEHYDRATASE SUBUNIT HADB"/>
    <property type="match status" value="1"/>
</dbReference>
<dbReference type="Pfam" id="PF01575">
    <property type="entry name" value="MaoC_dehydratas"/>
    <property type="match status" value="1"/>
</dbReference>
<dbReference type="EMBL" id="VFOR01000001">
    <property type="protein sequence ID" value="TQL63344.1"/>
    <property type="molecule type" value="Genomic_DNA"/>
</dbReference>
<dbReference type="PANTHER" id="PTHR43841">
    <property type="entry name" value="3-HYDROXYACYL-THIOESTER DEHYDRATASE HTDX-RELATED"/>
    <property type="match status" value="1"/>
</dbReference>
<proteinExistence type="inferred from homology"/>
<dbReference type="RefSeq" id="WP_142093076.1">
    <property type="nucleotide sequence ID" value="NZ_BAAAMD010000002.1"/>
</dbReference>
<keyword evidence="4" id="KW-1185">Reference proteome</keyword>
<name>A0A542ZSL4_9ACTN</name>
<evidence type="ECO:0000259" key="2">
    <source>
        <dbReference type="Pfam" id="PF01575"/>
    </source>
</evidence>
<accession>A0A542ZSL4</accession>
<dbReference type="OrthoDB" id="9800237at2"/>
<dbReference type="InterPro" id="IPR029069">
    <property type="entry name" value="HotDog_dom_sf"/>
</dbReference>
<evidence type="ECO:0000256" key="1">
    <source>
        <dbReference type="ARBA" id="ARBA00005254"/>
    </source>
</evidence>
<dbReference type="AlphaFoldDB" id="A0A542ZSL4"/>